<dbReference type="Gene3D" id="3.80.10.10">
    <property type="entry name" value="Ribonuclease Inhibitor"/>
    <property type="match status" value="3"/>
</dbReference>
<evidence type="ECO:0000256" key="4">
    <source>
        <dbReference type="ARBA" id="ARBA00022614"/>
    </source>
</evidence>
<dbReference type="GO" id="GO:0005886">
    <property type="term" value="C:plasma membrane"/>
    <property type="evidence" value="ECO:0007669"/>
    <property type="project" value="UniProtKB-SubCell"/>
</dbReference>
<keyword evidence="10" id="KW-0675">Receptor</keyword>
<comment type="subcellular location">
    <subcellularLocation>
        <location evidence="1">Cell membrane</location>
        <topology evidence="1">Single-pass type I membrane protein</topology>
    </subcellularLocation>
</comment>
<gene>
    <name evidence="16" type="ORF">Dsin_010647</name>
</gene>
<keyword evidence="5 12" id="KW-0812">Transmembrane</keyword>
<evidence type="ECO:0000259" key="15">
    <source>
        <dbReference type="Pfam" id="PF23598"/>
    </source>
</evidence>
<evidence type="ECO:0000256" key="1">
    <source>
        <dbReference type="ARBA" id="ARBA00004251"/>
    </source>
</evidence>
<feature type="signal peptide" evidence="13">
    <location>
        <begin position="1"/>
        <end position="27"/>
    </location>
</feature>
<dbReference type="SUPFAM" id="SSF52058">
    <property type="entry name" value="L domain-like"/>
    <property type="match status" value="3"/>
</dbReference>
<name>A0AAE0AT42_9ROSI</name>
<dbReference type="InterPro" id="IPR001611">
    <property type="entry name" value="Leu-rich_rpt"/>
</dbReference>
<keyword evidence="4" id="KW-0433">Leucine-rich repeat</keyword>
<feature type="transmembrane region" description="Helical" evidence="12">
    <location>
        <begin position="737"/>
        <end position="760"/>
    </location>
</feature>
<dbReference type="Pfam" id="PF23598">
    <property type="entry name" value="LRR_14"/>
    <property type="match status" value="1"/>
</dbReference>
<evidence type="ECO:0000256" key="2">
    <source>
        <dbReference type="ARBA" id="ARBA00009592"/>
    </source>
</evidence>
<evidence type="ECO:0000256" key="5">
    <source>
        <dbReference type="ARBA" id="ARBA00022692"/>
    </source>
</evidence>
<dbReference type="PANTHER" id="PTHR48063:SF90">
    <property type="entry name" value="OS11G0565920 PROTEIN"/>
    <property type="match status" value="1"/>
</dbReference>
<feature type="domain" description="Leucine-rich repeat-containing N-terminal plant-type" evidence="14">
    <location>
        <begin position="45"/>
        <end position="81"/>
    </location>
</feature>
<organism evidence="16 17">
    <name type="scientific">Dipteronia sinensis</name>
    <dbReference type="NCBI Taxonomy" id="43782"/>
    <lineage>
        <taxon>Eukaryota</taxon>
        <taxon>Viridiplantae</taxon>
        <taxon>Streptophyta</taxon>
        <taxon>Embryophyta</taxon>
        <taxon>Tracheophyta</taxon>
        <taxon>Spermatophyta</taxon>
        <taxon>Magnoliopsida</taxon>
        <taxon>eudicotyledons</taxon>
        <taxon>Gunneridae</taxon>
        <taxon>Pentapetalae</taxon>
        <taxon>rosids</taxon>
        <taxon>malvids</taxon>
        <taxon>Sapindales</taxon>
        <taxon>Sapindaceae</taxon>
        <taxon>Hippocastanoideae</taxon>
        <taxon>Acereae</taxon>
        <taxon>Dipteronia</taxon>
    </lineage>
</organism>
<evidence type="ECO:0000256" key="6">
    <source>
        <dbReference type="ARBA" id="ARBA00022729"/>
    </source>
</evidence>
<dbReference type="SMART" id="SM00369">
    <property type="entry name" value="LRR_TYP"/>
    <property type="match status" value="7"/>
</dbReference>
<evidence type="ECO:0000256" key="9">
    <source>
        <dbReference type="ARBA" id="ARBA00023136"/>
    </source>
</evidence>
<accession>A0AAE0AT42</accession>
<feature type="chain" id="PRO_5042171219" description="Leucine-rich repeat-containing N-terminal plant-type domain-containing protein" evidence="13">
    <location>
        <begin position="28"/>
        <end position="810"/>
    </location>
</feature>
<keyword evidence="8 12" id="KW-1133">Transmembrane helix</keyword>
<dbReference type="AlphaFoldDB" id="A0AAE0AT42"/>
<keyword evidence="11" id="KW-0325">Glycoprotein</keyword>
<dbReference type="InterPro" id="IPR055414">
    <property type="entry name" value="LRR_R13L4/SHOC2-like"/>
</dbReference>
<evidence type="ECO:0000256" key="8">
    <source>
        <dbReference type="ARBA" id="ARBA00022989"/>
    </source>
</evidence>
<evidence type="ECO:0000256" key="13">
    <source>
        <dbReference type="SAM" id="SignalP"/>
    </source>
</evidence>
<sequence>MANRNPTFELTVLLILVLLTKSKFLEALRSNSHATVDFNISCIEKEREALLQFKDGLKDPSGWLSSWVGDDCCNWVGVSCSIQTGHVVTLELKGSVCDSYQENKAAYYRKSCLFGKLNPSLLNLPFLSYLDLSGNNFHGNPIPEFIGSLKNLRYLDLSQASFTGMVPSSLGNLSNLEHLDLSHNSFFGSLPRLGNLSLLSNLDLSFNLMDGMIPEDIGQLSELFTLNLYGNSWKSVISENHFRNLSGLTFLYLSSTNKSLVFNVRHDWVAPFSLSTLAIGDCQLGSAFPSWLESQAGISRLTLSNVGLLDTIPGWFWRLLPQAQWLDLSDNQIRGELPKSINVRVDAWIDLGFNRLEGSLPLWSNVSNLSLRNNLLTGSIPIDIGHRMSIFENLDLSNNLLNGSIPQSISEMRNLSFLDLSNNHLSREIPSNWQGLDKLRVIDLSKNRLSGGIPSSICSLPSLVCLRLSSNNLSGELSASLQDCTRLLSLDLGQNGFFGTIRPIAEKLINVSYLGLRANMLTGSIPEQLCGFPVLHILDLAHNNLSGGIPTCLGNLKAMKYTRYYSSVPPSIERIEFTLHAEFVVKGRQNEYRKINSLLNIIDLSSNNLIGEIPEEITSLTVLHALNLSWNQLTGKIPENIGSLQQLETLDLSCNHLSGPIPPSMSSMTFLSHLNLSYNNLSGKILSSNQFATWNDPSIYEGNLYLCGPPLTTNCSSGHGDSEDNDKVEDEDKSEKFWFYVSVVLGFIVGFWAVCGTLIIKESWRHTYFRFVDETKDKLFVIIAVHVGHLYKKVCRCQKIKVVANKRYEL</sequence>
<dbReference type="InterPro" id="IPR032675">
    <property type="entry name" value="LRR_dom_sf"/>
</dbReference>
<evidence type="ECO:0000313" key="17">
    <source>
        <dbReference type="Proteomes" id="UP001281410"/>
    </source>
</evidence>
<evidence type="ECO:0000256" key="12">
    <source>
        <dbReference type="SAM" id="Phobius"/>
    </source>
</evidence>
<dbReference type="Proteomes" id="UP001281410">
    <property type="component" value="Unassembled WGS sequence"/>
</dbReference>
<dbReference type="FunFam" id="3.80.10.10:FF:000213">
    <property type="entry name" value="Tyrosine-sulfated glycopeptide receptor 1"/>
    <property type="match status" value="1"/>
</dbReference>
<dbReference type="InterPro" id="IPR046956">
    <property type="entry name" value="RLP23-like"/>
</dbReference>
<dbReference type="Pfam" id="PF00560">
    <property type="entry name" value="LRR_1"/>
    <property type="match status" value="8"/>
</dbReference>
<protein>
    <recommendedName>
        <fullName evidence="18">Leucine-rich repeat-containing N-terminal plant-type domain-containing protein</fullName>
    </recommendedName>
</protein>
<evidence type="ECO:0000256" key="11">
    <source>
        <dbReference type="ARBA" id="ARBA00023180"/>
    </source>
</evidence>
<proteinExistence type="inferred from homology"/>
<dbReference type="InterPro" id="IPR013210">
    <property type="entry name" value="LRR_N_plant-typ"/>
</dbReference>
<dbReference type="EMBL" id="JANJYJ010000003">
    <property type="protein sequence ID" value="KAK3223622.1"/>
    <property type="molecule type" value="Genomic_DNA"/>
</dbReference>
<evidence type="ECO:0000256" key="10">
    <source>
        <dbReference type="ARBA" id="ARBA00023170"/>
    </source>
</evidence>
<comment type="caution">
    <text evidence="16">The sequence shown here is derived from an EMBL/GenBank/DDBJ whole genome shotgun (WGS) entry which is preliminary data.</text>
</comment>
<evidence type="ECO:0000313" key="16">
    <source>
        <dbReference type="EMBL" id="KAK3223622.1"/>
    </source>
</evidence>
<evidence type="ECO:0000256" key="3">
    <source>
        <dbReference type="ARBA" id="ARBA00022475"/>
    </source>
</evidence>
<evidence type="ECO:0008006" key="18">
    <source>
        <dbReference type="Google" id="ProtNLM"/>
    </source>
</evidence>
<dbReference type="InterPro" id="IPR003591">
    <property type="entry name" value="Leu-rich_rpt_typical-subtyp"/>
</dbReference>
<keyword evidence="3" id="KW-1003">Cell membrane</keyword>
<feature type="domain" description="Disease resistance R13L4/SHOC-2-like LRR" evidence="15">
    <location>
        <begin position="121"/>
        <end position="299"/>
    </location>
</feature>
<comment type="similarity">
    <text evidence="2">Belongs to the RLP family.</text>
</comment>
<evidence type="ECO:0000259" key="14">
    <source>
        <dbReference type="Pfam" id="PF08263"/>
    </source>
</evidence>
<dbReference type="PANTHER" id="PTHR48063">
    <property type="entry name" value="LRR RECEPTOR-LIKE KINASE"/>
    <property type="match status" value="1"/>
</dbReference>
<keyword evidence="7" id="KW-0677">Repeat</keyword>
<keyword evidence="6 13" id="KW-0732">Signal</keyword>
<keyword evidence="9 12" id="KW-0472">Membrane</keyword>
<dbReference type="GO" id="GO:0051606">
    <property type="term" value="P:detection of stimulus"/>
    <property type="evidence" value="ECO:0007669"/>
    <property type="project" value="UniProtKB-ARBA"/>
</dbReference>
<dbReference type="PRINTS" id="PR00019">
    <property type="entry name" value="LEURICHRPT"/>
</dbReference>
<dbReference type="Pfam" id="PF08263">
    <property type="entry name" value="LRRNT_2"/>
    <property type="match status" value="1"/>
</dbReference>
<reference evidence="16" key="1">
    <citation type="journal article" date="2023" name="Plant J.">
        <title>Genome sequences and population genomics provide insights into the demographic history, inbreeding, and mutation load of two 'living fossil' tree species of Dipteronia.</title>
        <authorList>
            <person name="Feng Y."/>
            <person name="Comes H.P."/>
            <person name="Chen J."/>
            <person name="Zhu S."/>
            <person name="Lu R."/>
            <person name="Zhang X."/>
            <person name="Li P."/>
            <person name="Qiu J."/>
            <person name="Olsen K.M."/>
            <person name="Qiu Y."/>
        </authorList>
    </citation>
    <scope>NUCLEOTIDE SEQUENCE</scope>
    <source>
        <strain evidence="16">NBL</strain>
    </source>
</reference>
<dbReference type="PROSITE" id="PS51450">
    <property type="entry name" value="LRR"/>
    <property type="match status" value="1"/>
</dbReference>
<dbReference type="FunFam" id="3.80.10.10:FF:000095">
    <property type="entry name" value="LRR receptor-like serine/threonine-protein kinase GSO1"/>
    <property type="match status" value="1"/>
</dbReference>
<evidence type="ECO:0000256" key="7">
    <source>
        <dbReference type="ARBA" id="ARBA00022737"/>
    </source>
</evidence>
<dbReference type="Pfam" id="PF13855">
    <property type="entry name" value="LRR_8"/>
    <property type="match status" value="1"/>
</dbReference>
<dbReference type="FunFam" id="3.80.10.10:FF:000470">
    <property type="entry name" value="LRR receptor-like serine/threonine-protein kinase RPK2"/>
    <property type="match status" value="1"/>
</dbReference>
<keyword evidence="17" id="KW-1185">Reference proteome</keyword>